<keyword evidence="4 7" id="KW-0067">ATP-binding</keyword>
<evidence type="ECO:0000256" key="4">
    <source>
        <dbReference type="ARBA" id="ARBA00022840"/>
    </source>
</evidence>
<dbReference type="CDD" id="cd03220">
    <property type="entry name" value="ABC_KpsT_Wzt"/>
    <property type="match status" value="1"/>
</dbReference>
<dbReference type="Gene3D" id="3.40.50.300">
    <property type="entry name" value="P-loop containing nucleotide triphosphate hydrolases"/>
    <property type="match status" value="1"/>
</dbReference>
<dbReference type="SMART" id="SM00382">
    <property type="entry name" value="AAA"/>
    <property type="match status" value="1"/>
</dbReference>
<name>A0ABR8Z575_9MICO</name>
<dbReference type="GO" id="GO:0005524">
    <property type="term" value="F:ATP binding"/>
    <property type="evidence" value="ECO:0007669"/>
    <property type="project" value="UniProtKB-KW"/>
</dbReference>
<dbReference type="InterPro" id="IPR003593">
    <property type="entry name" value="AAA+_ATPase"/>
</dbReference>
<dbReference type="RefSeq" id="WP_251840190.1">
    <property type="nucleotide sequence ID" value="NZ_JACSPO010000007.1"/>
</dbReference>
<feature type="compositionally biased region" description="Low complexity" evidence="5">
    <location>
        <begin position="329"/>
        <end position="343"/>
    </location>
</feature>
<evidence type="ECO:0000259" key="6">
    <source>
        <dbReference type="PROSITE" id="PS50893"/>
    </source>
</evidence>
<comment type="similarity">
    <text evidence="1">Belongs to the ABC transporter superfamily.</text>
</comment>
<organism evidence="7 8">
    <name type="scientific">Oceanitalea stevensii</name>
    <dbReference type="NCBI Taxonomy" id="2763072"/>
    <lineage>
        <taxon>Bacteria</taxon>
        <taxon>Bacillati</taxon>
        <taxon>Actinomycetota</taxon>
        <taxon>Actinomycetes</taxon>
        <taxon>Micrococcales</taxon>
        <taxon>Bogoriellaceae</taxon>
        <taxon>Georgenia</taxon>
    </lineage>
</organism>
<dbReference type="InterPro" id="IPR027417">
    <property type="entry name" value="P-loop_NTPase"/>
</dbReference>
<feature type="compositionally biased region" description="Basic residues" evidence="5">
    <location>
        <begin position="260"/>
        <end position="277"/>
    </location>
</feature>
<dbReference type="PANTHER" id="PTHR46743:SF2">
    <property type="entry name" value="TEICHOIC ACIDS EXPORT ATP-BINDING PROTEIN TAGH"/>
    <property type="match status" value="1"/>
</dbReference>
<feature type="compositionally biased region" description="Low complexity" evidence="5">
    <location>
        <begin position="279"/>
        <end position="321"/>
    </location>
</feature>
<sequence>MAVTDERIPSLISSHVDVIYRVYGAKKMGTVSGAPGNASLKRMLRSRGSIGAVREVHAVKDVSFVAYHGESIGIVGRNGSGKSTLLRALAGLIPPTNGEIYTAGTPALLGVNAVLMSGLSGERNVMIGGQALGLTPKEVRAKMDEIVSFAGVEDYIDLPMKAYSSGMAARLRFAISTAAVPDILMIDEALATGDAEFQARSRERVAEIREAAGTVFLVSHSDSTVRAMCDRALWLDKGRLVMDGPANEVCDAYQAARSKTGPKKAAAKKPAAKKPPAKKPAAPAAGEPAPATKEAPATTPVPADKPAAAEEPAQVDTAPLAKPAPAPEAAPDGGTTAAEDASR</sequence>
<dbReference type="PANTHER" id="PTHR46743">
    <property type="entry name" value="TEICHOIC ACIDS EXPORT ATP-BINDING PROTEIN TAGH"/>
    <property type="match status" value="1"/>
</dbReference>
<dbReference type="EMBL" id="JACSPO010000007">
    <property type="protein sequence ID" value="MBD8063091.1"/>
    <property type="molecule type" value="Genomic_DNA"/>
</dbReference>
<protein>
    <submittedName>
        <fullName evidence="7">ABC transporter ATP-binding protein</fullName>
    </submittedName>
</protein>
<dbReference type="InterPro" id="IPR050683">
    <property type="entry name" value="Bact_Polysacc_Export_ATP-bd"/>
</dbReference>
<feature type="region of interest" description="Disordered" evidence="5">
    <location>
        <begin position="256"/>
        <end position="343"/>
    </location>
</feature>
<accession>A0ABR8Z575</accession>
<evidence type="ECO:0000256" key="5">
    <source>
        <dbReference type="SAM" id="MobiDB-lite"/>
    </source>
</evidence>
<keyword evidence="2" id="KW-0813">Transport</keyword>
<evidence type="ECO:0000256" key="2">
    <source>
        <dbReference type="ARBA" id="ARBA00022448"/>
    </source>
</evidence>
<proteinExistence type="inferred from homology"/>
<comment type="caution">
    <text evidence="7">The sequence shown here is derived from an EMBL/GenBank/DDBJ whole genome shotgun (WGS) entry which is preliminary data.</text>
</comment>
<dbReference type="SUPFAM" id="SSF52540">
    <property type="entry name" value="P-loop containing nucleoside triphosphate hydrolases"/>
    <property type="match status" value="1"/>
</dbReference>
<feature type="domain" description="ABC transporter" evidence="6">
    <location>
        <begin position="44"/>
        <end position="262"/>
    </location>
</feature>
<evidence type="ECO:0000313" key="7">
    <source>
        <dbReference type="EMBL" id="MBD8063091.1"/>
    </source>
</evidence>
<dbReference type="InterPro" id="IPR015860">
    <property type="entry name" value="ABC_transpr_TagH-like"/>
</dbReference>
<dbReference type="Pfam" id="PF00005">
    <property type="entry name" value="ABC_tran"/>
    <property type="match status" value="1"/>
</dbReference>
<keyword evidence="8" id="KW-1185">Reference proteome</keyword>
<evidence type="ECO:0000313" key="8">
    <source>
        <dbReference type="Proteomes" id="UP000661894"/>
    </source>
</evidence>
<dbReference type="InterPro" id="IPR017871">
    <property type="entry name" value="ABC_transporter-like_CS"/>
</dbReference>
<keyword evidence="3" id="KW-0547">Nucleotide-binding</keyword>
<evidence type="ECO:0000256" key="3">
    <source>
        <dbReference type="ARBA" id="ARBA00022741"/>
    </source>
</evidence>
<dbReference type="Proteomes" id="UP000661894">
    <property type="component" value="Unassembled WGS sequence"/>
</dbReference>
<evidence type="ECO:0000256" key="1">
    <source>
        <dbReference type="ARBA" id="ARBA00005417"/>
    </source>
</evidence>
<gene>
    <name evidence="7" type="ORF">H9624_12265</name>
</gene>
<dbReference type="PROSITE" id="PS50893">
    <property type="entry name" value="ABC_TRANSPORTER_2"/>
    <property type="match status" value="1"/>
</dbReference>
<dbReference type="InterPro" id="IPR003439">
    <property type="entry name" value="ABC_transporter-like_ATP-bd"/>
</dbReference>
<dbReference type="PROSITE" id="PS00211">
    <property type="entry name" value="ABC_TRANSPORTER_1"/>
    <property type="match status" value="1"/>
</dbReference>
<reference evidence="7 8" key="1">
    <citation type="submission" date="2020-08" db="EMBL/GenBank/DDBJ databases">
        <title>A Genomic Blueprint of the Chicken Gut Microbiome.</title>
        <authorList>
            <person name="Gilroy R."/>
            <person name="Ravi A."/>
            <person name="Getino M."/>
            <person name="Pursley I."/>
            <person name="Horton D.L."/>
            <person name="Alikhan N.-F."/>
            <person name="Baker D."/>
            <person name="Gharbi K."/>
            <person name="Hall N."/>
            <person name="Watson M."/>
            <person name="Adriaenssens E.M."/>
            <person name="Foster-Nyarko E."/>
            <person name="Jarju S."/>
            <person name="Secka A."/>
            <person name="Antonio M."/>
            <person name="Oren A."/>
            <person name="Chaudhuri R."/>
            <person name="La Ragione R.M."/>
            <person name="Hildebrand F."/>
            <person name="Pallen M.J."/>
        </authorList>
    </citation>
    <scope>NUCLEOTIDE SEQUENCE [LARGE SCALE GENOMIC DNA]</scope>
    <source>
        <strain evidence="7 8">Sa1BUA1</strain>
    </source>
</reference>